<evidence type="ECO:0000256" key="9">
    <source>
        <dbReference type="PIRNR" id="PIRNR003128"/>
    </source>
</evidence>
<keyword evidence="4" id="KW-0547">Nucleotide-binding</keyword>
<keyword evidence="7 9" id="KW-0234">DNA repair</keyword>
<dbReference type="GO" id="GO:0006281">
    <property type="term" value="P:DNA repair"/>
    <property type="evidence" value="ECO:0007669"/>
    <property type="project" value="UniProtKB-KW"/>
</dbReference>
<dbReference type="PANTHER" id="PTHR11059:SF0">
    <property type="entry name" value="DNA REPAIR PROTEIN RECN"/>
    <property type="match status" value="1"/>
</dbReference>
<dbReference type="EMBL" id="AP027081">
    <property type="protein sequence ID" value="BDU75263.1"/>
    <property type="molecule type" value="Genomic_DNA"/>
</dbReference>
<dbReference type="RefSeq" id="WP_316410921.1">
    <property type="nucleotide sequence ID" value="NZ_AP027081.1"/>
</dbReference>
<gene>
    <name evidence="13" type="primary">recN</name>
    <name evidence="13" type="ORF">METESE_02210</name>
</gene>
<name>A0AA48KEA1_9BACT</name>
<dbReference type="Proteomes" id="UP001228113">
    <property type="component" value="Chromosome"/>
</dbReference>
<feature type="coiled-coil region" evidence="10">
    <location>
        <begin position="219"/>
        <end position="310"/>
    </location>
</feature>
<dbReference type="PANTHER" id="PTHR11059">
    <property type="entry name" value="DNA REPAIR PROTEIN RECN"/>
    <property type="match status" value="1"/>
</dbReference>
<dbReference type="PIRSF" id="PIRSF003128">
    <property type="entry name" value="RecN"/>
    <property type="match status" value="1"/>
</dbReference>
<evidence type="ECO:0000256" key="3">
    <source>
        <dbReference type="ARBA" id="ARBA00021315"/>
    </source>
</evidence>
<evidence type="ECO:0000256" key="8">
    <source>
        <dbReference type="ARBA" id="ARBA00033408"/>
    </source>
</evidence>
<keyword evidence="6" id="KW-0067">ATP-binding</keyword>
<dbReference type="Pfam" id="PF02463">
    <property type="entry name" value="SMC_N"/>
    <property type="match status" value="1"/>
</dbReference>
<dbReference type="GO" id="GO:0005524">
    <property type="term" value="F:ATP binding"/>
    <property type="evidence" value="ECO:0007669"/>
    <property type="project" value="UniProtKB-KW"/>
</dbReference>
<evidence type="ECO:0000256" key="2">
    <source>
        <dbReference type="ARBA" id="ARBA00009441"/>
    </source>
</evidence>
<proteinExistence type="inferred from homology"/>
<feature type="region of interest" description="Disordered" evidence="11">
    <location>
        <begin position="570"/>
        <end position="589"/>
    </location>
</feature>
<dbReference type="InterPro" id="IPR004604">
    <property type="entry name" value="DNA_recomb/repair_RecN"/>
</dbReference>
<evidence type="ECO:0000256" key="1">
    <source>
        <dbReference type="ARBA" id="ARBA00003618"/>
    </source>
</evidence>
<feature type="domain" description="RecF/RecN/SMC N-terminal" evidence="12">
    <location>
        <begin position="2"/>
        <end position="509"/>
    </location>
</feature>
<dbReference type="SUPFAM" id="SSF52540">
    <property type="entry name" value="P-loop containing nucleoside triphosphate hydrolases"/>
    <property type="match status" value="2"/>
</dbReference>
<evidence type="ECO:0000313" key="14">
    <source>
        <dbReference type="Proteomes" id="UP001228113"/>
    </source>
</evidence>
<evidence type="ECO:0000256" key="5">
    <source>
        <dbReference type="ARBA" id="ARBA00022763"/>
    </source>
</evidence>
<keyword evidence="14" id="KW-1185">Reference proteome</keyword>
<evidence type="ECO:0000259" key="12">
    <source>
        <dbReference type="Pfam" id="PF02463"/>
    </source>
</evidence>
<dbReference type="KEGG" id="msea:METESE_02210"/>
<dbReference type="GO" id="GO:0009432">
    <property type="term" value="P:SOS response"/>
    <property type="evidence" value="ECO:0007669"/>
    <property type="project" value="TreeGrafter"/>
</dbReference>
<keyword evidence="5 9" id="KW-0227">DNA damage</keyword>
<organism evidence="13 14">
    <name type="scientific">Mesoterricola sediminis</name>
    <dbReference type="NCBI Taxonomy" id="2927980"/>
    <lineage>
        <taxon>Bacteria</taxon>
        <taxon>Pseudomonadati</taxon>
        <taxon>Acidobacteriota</taxon>
        <taxon>Holophagae</taxon>
        <taxon>Holophagales</taxon>
        <taxon>Holophagaceae</taxon>
        <taxon>Mesoterricola</taxon>
    </lineage>
</organism>
<dbReference type="GO" id="GO:0043590">
    <property type="term" value="C:bacterial nucleoid"/>
    <property type="evidence" value="ECO:0007669"/>
    <property type="project" value="TreeGrafter"/>
</dbReference>
<comment type="function">
    <text evidence="1 9">May be involved in recombinational repair of damaged DNA.</text>
</comment>
<dbReference type="InterPro" id="IPR036274">
    <property type="entry name" value="HR1_rpt_sf"/>
</dbReference>
<dbReference type="Gene3D" id="3.40.50.300">
    <property type="entry name" value="P-loop containing nucleotide triphosphate hydrolases"/>
    <property type="match status" value="2"/>
</dbReference>
<dbReference type="AlphaFoldDB" id="A0AA48KEA1"/>
<evidence type="ECO:0000256" key="6">
    <source>
        <dbReference type="ARBA" id="ARBA00022840"/>
    </source>
</evidence>
<dbReference type="SUPFAM" id="SSF46585">
    <property type="entry name" value="HR1 repeat"/>
    <property type="match status" value="1"/>
</dbReference>
<evidence type="ECO:0000256" key="4">
    <source>
        <dbReference type="ARBA" id="ARBA00022741"/>
    </source>
</evidence>
<accession>A0AA48KEA1</accession>
<dbReference type="InterPro" id="IPR003395">
    <property type="entry name" value="RecF/RecN/SMC_N"/>
</dbReference>
<protein>
    <recommendedName>
        <fullName evidence="3 9">DNA repair protein RecN</fullName>
    </recommendedName>
    <alternativeName>
        <fullName evidence="8 9">Recombination protein N</fullName>
    </alternativeName>
</protein>
<evidence type="ECO:0000256" key="10">
    <source>
        <dbReference type="SAM" id="Coils"/>
    </source>
</evidence>
<reference evidence="13" key="1">
    <citation type="journal article" date="2023" name="Int. J. Syst. Evol. Microbiol.">
        <title>Mesoterricola silvestris gen. nov., sp. nov., Mesoterricola sediminis sp. nov., Geothrix oryzae sp. nov., Geothrix edaphica sp. nov., Geothrix rubra sp. nov., and Geothrix limicola sp. nov., six novel members of Acidobacteriota isolated from soils.</title>
        <authorList>
            <person name="Itoh H."/>
            <person name="Sugisawa Y."/>
            <person name="Mise K."/>
            <person name="Xu Z."/>
            <person name="Kuniyasu M."/>
            <person name="Ushijima N."/>
            <person name="Kawano K."/>
            <person name="Kobayashi E."/>
            <person name="Shiratori Y."/>
            <person name="Masuda Y."/>
            <person name="Senoo K."/>
        </authorList>
    </citation>
    <scope>NUCLEOTIDE SEQUENCE</scope>
    <source>
        <strain evidence="13">W786</strain>
    </source>
</reference>
<evidence type="ECO:0000256" key="7">
    <source>
        <dbReference type="ARBA" id="ARBA00023204"/>
    </source>
</evidence>
<sequence>MLSSLRIQNLALVEDLSVDLQPGFTALTGETGAGKSLLVDALSLLVGARGDGDMVRQGASRALAEAVVDGAFAAWSAFLAERGLPEEQPVVLRREVGANGRSRAWINGGACSLADLREAGRIWMRLTSQHDHQSLLAEDRHLGLLDEVLGIRADLAREAGEVREAQARLAARRRSEAQKVERLAWLAEHIADLEKLAPAAGEWARLRAEREPLRHAVHLEAAFREGAEALREANRLVEEAHRAQARAAAILPAAQPEVDRLRSALLELEDLQALAQDQAVRWSREGVDRIEALEDRLAHFEKLARRHRCEPEDLAQVLAALCLEQRELEDGGSSLKELETALAGAAAAYLAAAEDLHRQRAALVQALEKDVHHRLAALGMAGCRVQVRLGLAEDPASPVLRGGLPVRCSAQGFSAAAIWIEPNVGEGFRPLAKIASGGELSRIMLALQGAGMALGAGSGDPLVLVLDEVDAGIGGETALAVGGAVRELGRRHQVLAVTHLAQVAARAEHHGFLRKEVQDGRTRSSLGWMTGEGRTRELARLLSGHPDRPEALAHARILLDGAVQPALLPDAAASVPGKARRPKAPAPRG</sequence>
<evidence type="ECO:0000313" key="13">
    <source>
        <dbReference type="EMBL" id="BDU75263.1"/>
    </source>
</evidence>
<dbReference type="GO" id="GO:0006310">
    <property type="term" value="P:DNA recombination"/>
    <property type="evidence" value="ECO:0007669"/>
    <property type="project" value="InterPro"/>
</dbReference>
<comment type="similarity">
    <text evidence="2 9">Belongs to the RecN family.</text>
</comment>
<dbReference type="CDD" id="cd03241">
    <property type="entry name" value="ABC_RecN"/>
    <property type="match status" value="2"/>
</dbReference>
<evidence type="ECO:0000256" key="11">
    <source>
        <dbReference type="SAM" id="MobiDB-lite"/>
    </source>
</evidence>
<keyword evidence="10" id="KW-0175">Coiled coil</keyword>
<dbReference type="InterPro" id="IPR027417">
    <property type="entry name" value="P-loop_NTPase"/>
</dbReference>